<reference evidence="2" key="1">
    <citation type="submission" date="2020-05" db="EMBL/GenBank/DDBJ databases">
        <title>Mycena genomes resolve the evolution of fungal bioluminescence.</title>
        <authorList>
            <person name="Tsai I.J."/>
        </authorList>
    </citation>
    <scope>NUCLEOTIDE SEQUENCE</scope>
    <source>
        <strain evidence="2">160909Yilan</strain>
    </source>
</reference>
<dbReference type="AlphaFoldDB" id="A0A8H6Z5S0"/>
<evidence type="ECO:0000256" key="1">
    <source>
        <dbReference type="ARBA" id="ARBA00005564"/>
    </source>
</evidence>
<dbReference type="Gene3D" id="2.130.10.10">
    <property type="entry name" value="YVTN repeat-like/Quinoprotein amine dehydrogenase"/>
    <property type="match status" value="2"/>
</dbReference>
<dbReference type="OrthoDB" id="9972196at2759"/>
<dbReference type="GO" id="GO:0016853">
    <property type="term" value="F:isomerase activity"/>
    <property type="evidence" value="ECO:0007669"/>
    <property type="project" value="UniProtKB-KW"/>
</dbReference>
<dbReference type="SUPFAM" id="SSF75011">
    <property type="entry name" value="3-carboxy-cis,cis-mucoante lactonizing enzyme"/>
    <property type="match status" value="1"/>
</dbReference>
<organism evidence="2 3">
    <name type="scientific">Mycena sanguinolenta</name>
    <dbReference type="NCBI Taxonomy" id="230812"/>
    <lineage>
        <taxon>Eukaryota</taxon>
        <taxon>Fungi</taxon>
        <taxon>Dikarya</taxon>
        <taxon>Basidiomycota</taxon>
        <taxon>Agaricomycotina</taxon>
        <taxon>Agaricomycetes</taxon>
        <taxon>Agaricomycetidae</taxon>
        <taxon>Agaricales</taxon>
        <taxon>Marasmiineae</taxon>
        <taxon>Mycenaceae</taxon>
        <taxon>Mycena</taxon>
    </lineage>
</organism>
<proteinExistence type="inferred from homology"/>
<dbReference type="EMBL" id="JACAZH010000003">
    <property type="protein sequence ID" value="KAF7373083.1"/>
    <property type="molecule type" value="Genomic_DNA"/>
</dbReference>
<sequence length="363" mass="38027">MVKFTIYTGGYTSFIVSYLFDTQTASLTYLDTIATTPDPSWITPHPTNPTLIYAVNEVAPLGALQVYETTPGGGLTLLDQISSGGNGPAFCAPLSTGQVAIMNYGSGNGEIIPTVNGGTKFDNSTTVLVTFPPPFNGTSNPHMAYEHGNEVFVPDLVSSAETKSGVLVARVAQATSASTGLFPSLWAQAHVTWLFSTTRSTSCTKLPTSSPHSLSLPTLTAPSPPEFLANATTVPDDVPAGGTYAAAELLLSPTSLEYPHPYLYASNRNIGGTPDPRGDSIAIFDPISKPELALVKQVFTGLVEIRGMELGLGEVGESYLVAMGAVSGGMVIYKRTDGGKDLVEVARNSSAVPRTSAVMRAVL</sequence>
<protein>
    <submittedName>
        <fullName evidence="2">Isomerase YbhE</fullName>
    </submittedName>
</protein>
<accession>A0A8H6Z5S0</accession>
<dbReference type="Proteomes" id="UP000623467">
    <property type="component" value="Unassembled WGS sequence"/>
</dbReference>
<dbReference type="PANTHER" id="PTHR30344:SF1">
    <property type="entry name" value="6-PHOSPHOGLUCONOLACTONASE"/>
    <property type="match status" value="1"/>
</dbReference>
<dbReference type="Pfam" id="PF10282">
    <property type="entry name" value="Lactonase"/>
    <property type="match status" value="1"/>
</dbReference>
<comment type="caution">
    <text evidence="2">The sequence shown here is derived from an EMBL/GenBank/DDBJ whole genome shotgun (WGS) entry which is preliminary data.</text>
</comment>
<keyword evidence="3" id="KW-1185">Reference proteome</keyword>
<dbReference type="GO" id="GO:0017057">
    <property type="term" value="F:6-phosphogluconolactonase activity"/>
    <property type="evidence" value="ECO:0007669"/>
    <property type="project" value="TreeGrafter"/>
</dbReference>
<evidence type="ECO:0000313" key="2">
    <source>
        <dbReference type="EMBL" id="KAF7373083.1"/>
    </source>
</evidence>
<evidence type="ECO:0000313" key="3">
    <source>
        <dbReference type="Proteomes" id="UP000623467"/>
    </source>
</evidence>
<dbReference type="InterPro" id="IPR050282">
    <property type="entry name" value="Cycloisomerase_2"/>
</dbReference>
<dbReference type="PANTHER" id="PTHR30344">
    <property type="entry name" value="6-PHOSPHOGLUCONOLACTONASE-RELATED"/>
    <property type="match status" value="1"/>
</dbReference>
<dbReference type="InterPro" id="IPR019405">
    <property type="entry name" value="Lactonase_7-beta_prop"/>
</dbReference>
<dbReference type="InterPro" id="IPR015943">
    <property type="entry name" value="WD40/YVTN_repeat-like_dom_sf"/>
</dbReference>
<keyword evidence="2" id="KW-0413">Isomerase</keyword>
<comment type="similarity">
    <text evidence="1">Belongs to the cycloisomerase 2 family.</text>
</comment>
<gene>
    <name evidence="2" type="ORF">MSAN_00516100</name>
</gene>
<name>A0A8H6Z5S0_9AGAR</name>